<name>A0A4V6I7J3_STECR</name>
<evidence type="ECO:0000256" key="1">
    <source>
        <dbReference type="SAM" id="Phobius"/>
    </source>
</evidence>
<keyword evidence="1" id="KW-0812">Transmembrane</keyword>
<sequence length="132" mass="15217">MTESIHIFMAGFGTWYKITSMRAINDEFVMDKWNIAAILWATVFVTFFLSGIVALFGVFRRSVPIYEFKTSTPMKYQFEVTTYEMYLVPSISFKVGLFTSSGCLQLACLLFALFASETWRRIICYVAISDQM</sequence>
<organism evidence="2 3">
    <name type="scientific">Steinernema carpocapsae</name>
    <name type="common">Entomopathogenic nematode</name>
    <dbReference type="NCBI Taxonomy" id="34508"/>
    <lineage>
        <taxon>Eukaryota</taxon>
        <taxon>Metazoa</taxon>
        <taxon>Ecdysozoa</taxon>
        <taxon>Nematoda</taxon>
        <taxon>Chromadorea</taxon>
        <taxon>Rhabditida</taxon>
        <taxon>Tylenchina</taxon>
        <taxon>Panagrolaimomorpha</taxon>
        <taxon>Strongyloidoidea</taxon>
        <taxon>Steinernematidae</taxon>
        <taxon>Steinernema</taxon>
    </lineage>
</organism>
<reference evidence="2 3" key="2">
    <citation type="journal article" date="2019" name="G3 (Bethesda)">
        <title>Hybrid Assembly of the Genome of the Entomopathogenic Nematode Steinernema carpocapsae Identifies the X-Chromosome.</title>
        <authorList>
            <person name="Serra L."/>
            <person name="Macchietto M."/>
            <person name="Macias-Munoz A."/>
            <person name="McGill C.J."/>
            <person name="Rodriguez I.M."/>
            <person name="Rodriguez B."/>
            <person name="Murad R."/>
            <person name="Mortazavi A."/>
        </authorList>
    </citation>
    <scope>NUCLEOTIDE SEQUENCE [LARGE SCALE GENOMIC DNA]</scope>
    <source>
        <strain evidence="2 3">ALL</strain>
    </source>
</reference>
<dbReference type="AlphaFoldDB" id="A0A4V6I7J3"/>
<evidence type="ECO:0000313" key="3">
    <source>
        <dbReference type="Proteomes" id="UP000298663"/>
    </source>
</evidence>
<dbReference type="Proteomes" id="UP000298663">
    <property type="component" value="Chromosome X"/>
</dbReference>
<accession>A0A4V6I7J3</accession>
<keyword evidence="1" id="KW-0472">Membrane</keyword>
<feature type="transmembrane region" description="Helical" evidence="1">
    <location>
        <begin position="35"/>
        <end position="59"/>
    </location>
</feature>
<keyword evidence="1" id="KW-1133">Transmembrane helix</keyword>
<evidence type="ECO:0000313" key="2">
    <source>
        <dbReference type="EMBL" id="TMS34303.1"/>
    </source>
</evidence>
<protein>
    <submittedName>
        <fullName evidence="2">Uncharacterized protein</fullName>
    </submittedName>
</protein>
<gene>
    <name evidence="2" type="ORF">L596_001929</name>
</gene>
<keyword evidence="3" id="KW-1185">Reference proteome</keyword>
<feature type="transmembrane region" description="Helical" evidence="1">
    <location>
        <begin position="95"/>
        <end position="115"/>
    </location>
</feature>
<dbReference type="EMBL" id="AZBU02000001">
    <property type="protein sequence ID" value="TMS34303.1"/>
    <property type="molecule type" value="Genomic_DNA"/>
</dbReference>
<comment type="caution">
    <text evidence="2">The sequence shown here is derived from an EMBL/GenBank/DDBJ whole genome shotgun (WGS) entry which is preliminary data.</text>
</comment>
<dbReference type="EMBL" id="CM016762">
    <property type="protein sequence ID" value="TMS34303.1"/>
    <property type="molecule type" value="Genomic_DNA"/>
</dbReference>
<proteinExistence type="predicted"/>
<reference evidence="2 3" key="1">
    <citation type="journal article" date="2015" name="Genome Biol.">
        <title>Comparative genomics of Steinernema reveals deeply conserved gene regulatory networks.</title>
        <authorList>
            <person name="Dillman A.R."/>
            <person name="Macchietto M."/>
            <person name="Porter C.F."/>
            <person name="Rogers A."/>
            <person name="Williams B."/>
            <person name="Antoshechkin I."/>
            <person name="Lee M.M."/>
            <person name="Goodwin Z."/>
            <person name="Lu X."/>
            <person name="Lewis E.E."/>
            <person name="Goodrich-Blair H."/>
            <person name="Stock S.P."/>
            <person name="Adams B.J."/>
            <person name="Sternberg P.W."/>
            <person name="Mortazavi A."/>
        </authorList>
    </citation>
    <scope>NUCLEOTIDE SEQUENCE [LARGE SCALE GENOMIC DNA]</scope>
    <source>
        <strain evidence="2 3">ALL</strain>
    </source>
</reference>